<feature type="transmembrane region" description="Helical" evidence="11">
    <location>
        <begin position="232"/>
        <end position="249"/>
    </location>
</feature>
<feature type="compositionally biased region" description="Basic and acidic residues" evidence="10">
    <location>
        <begin position="164"/>
        <end position="196"/>
    </location>
</feature>
<dbReference type="RefSeq" id="XP_053536317.1">
    <property type="nucleotide sequence ID" value="XM_053680342.1"/>
</dbReference>
<dbReference type="InterPro" id="IPR008662">
    <property type="entry name" value="TOIP1/2"/>
</dbReference>
<protein>
    <submittedName>
        <fullName evidence="14 15">Torsin-1A-interacting protein 2 isoform X1</fullName>
    </submittedName>
</protein>
<evidence type="ECO:0000256" key="9">
    <source>
        <dbReference type="ARBA" id="ARBA00037847"/>
    </source>
</evidence>
<evidence type="ECO:0000256" key="11">
    <source>
        <dbReference type="SAM" id="Phobius"/>
    </source>
</evidence>
<proteinExistence type="inferred from homology"/>
<evidence type="ECO:0000256" key="4">
    <source>
        <dbReference type="ARBA" id="ARBA00022692"/>
    </source>
</evidence>
<dbReference type="RefSeq" id="XP_053536318.1">
    <property type="nucleotide sequence ID" value="XM_053680343.1"/>
</dbReference>
<keyword evidence="7" id="KW-0325">Glycoprotein</keyword>
<dbReference type="GO" id="GO:0016020">
    <property type="term" value="C:membrane"/>
    <property type="evidence" value="ECO:0007669"/>
    <property type="project" value="TreeGrafter"/>
</dbReference>
<comment type="similarity">
    <text evidence="2">Belongs to the TOR1AIP family.</text>
</comment>
<keyword evidence="3" id="KW-0597">Phosphoprotein</keyword>
<dbReference type="GO" id="GO:0061024">
    <property type="term" value="P:membrane organization"/>
    <property type="evidence" value="ECO:0007669"/>
    <property type="project" value="TreeGrafter"/>
</dbReference>
<dbReference type="Gene3D" id="3.40.50.12190">
    <property type="match status" value="1"/>
</dbReference>
<feature type="compositionally biased region" description="Polar residues" evidence="10">
    <location>
        <begin position="114"/>
        <end position="126"/>
    </location>
</feature>
<evidence type="ECO:0000313" key="15">
    <source>
        <dbReference type="RefSeq" id="XP_053536318.1"/>
    </source>
</evidence>
<dbReference type="GeneID" id="108265592"/>
<keyword evidence="4 11" id="KW-0812">Transmembrane</keyword>
<keyword evidence="8" id="KW-0539">Nucleus</keyword>
<dbReference type="Proteomes" id="UP000221080">
    <property type="component" value="Chromosome 5"/>
</dbReference>
<dbReference type="InterPro" id="IPR038599">
    <property type="entry name" value="LAP1C-like_C_sf"/>
</dbReference>
<evidence type="ECO:0000256" key="10">
    <source>
        <dbReference type="SAM" id="MobiDB-lite"/>
    </source>
</evidence>
<dbReference type="Pfam" id="PF05609">
    <property type="entry name" value="LAP1_C"/>
    <property type="match status" value="1"/>
</dbReference>
<dbReference type="AlphaFoldDB" id="A0A9F7RA59"/>
<evidence type="ECO:0000256" key="3">
    <source>
        <dbReference type="ARBA" id="ARBA00022553"/>
    </source>
</evidence>
<keyword evidence="13" id="KW-1185">Reference proteome</keyword>
<feature type="compositionally biased region" description="Basic residues" evidence="10">
    <location>
        <begin position="197"/>
        <end position="206"/>
    </location>
</feature>
<feature type="compositionally biased region" description="Basic and acidic residues" evidence="10">
    <location>
        <begin position="23"/>
        <end position="78"/>
    </location>
</feature>
<evidence type="ECO:0000256" key="7">
    <source>
        <dbReference type="ARBA" id="ARBA00023180"/>
    </source>
</evidence>
<evidence type="ECO:0000256" key="1">
    <source>
        <dbReference type="ARBA" id="ARBA00004259"/>
    </source>
</evidence>
<sequence>MNGQDTEQPEDTDTRVHNQQKANKKDTAGVRGQSDAEREDLDKLDGKCIKGKNENDDVPHAGESPRLRRSNEKQKIGGDADSGNSEEEDDEEEEVECYTDDDIDERSQEGDCGLTSSEINQSVKSPQTKHVKRQDTEQPEDTDTRVHNQQKANKKGTAGVRGQSDAEREDLDKLDGKCIKGKNESDDVPHPGEGPRLRRSNKKQKIAHLGEGDVRGHVETKKSPTAADTSRWYILLFFLLALLGVVLWFPSTSSPPLQKQFNLLEVFCQEMDKVKASFPSQHRELWRRSRIHLQKHLNLTDPTEPVSLILTSGRAAEKTLGCLAHQLAAAFSNALNSSVLAIDGSSKSEEGSDQVKLDIDKALKEAFEGGTQAAVIHRFEELPPGSTLIFYRYCDHENSAFKKVFLAFTVMLQEEMDFPPNVSLGLVEEVVQEYLTEKFVSSEKTAKFNQMDLDKLSGLWSRISHLILPVTAEQKIEQHGCQT</sequence>
<keyword evidence="6 11" id="KW-0472">Membrane</keyword>
<evidence type="ECO:0000256" key="5">
    <source>
        <dbReference type="ARBA" id="ARBA00022989"/>
    </source>
</evidence>
<evidence type="ECO:0000313" key="14">
    <source>
        <dbReference type="RefSeq" id="XP_053536317.1"/>
    </source>
</evidence>
<dbReference type="OrthoDB" id="6258998at2759"/>
<keyword evidence="5 11" id="KW-1133">Transmembrane helix</keyword>
<feature type="domain" description="Torsin-1A-interacting protein 1/2 AAA+ activator" evidence="12">
    <location>
        <begin position="262"/>
        <end position="481"/>
    </location>
</feature>
<reference evidence="14 15" key="2">
    <citation type="submission" date="2025-04" db="UniProtKB">
        <authorList>
            <consortium name="RefSeq"/>
        </authorList>
    </citation>
    <scope>IDENTIFICATION</scope>
    <source>
        <tissue evidence="14 15">Blood</tissue>
    </source>
</reference>
<gene>
    <name evidence="14 15" type="primary">zgc:112962</name>
</gene>
<evidence type="ECO:0000313" key="13">
    <source>
        <dbReference type="Proteomes" id="UP000221080"/>
    </source>
</evidence>
<evidence type="ECO:0000259" key="12">
    <source>
        <dbReference type="Pfam" id="PF05609"/>
    </source>
</evidence>
<feature type="compositionally biased region" description="Acidic residues" evidence="10">
    <location>
        <begin position="84"/>
        <end position="104"/>
    </location>
</feature>
<dbReference type="GO" id="GO:0005635">
    <property type="term" value="C:nuclear envelope"/>
    <property type="evidence" value="ECO:0007669"/>
    <property type="project" value="UniProtKB-SubCell"/>
</dbReference>
<dbReference type="GO" id="GO:0001671">
    <property type="term" value="F:ATPase activator activity"/>
    <property type="evidence" value="ECO:0007669"/>
    <property type="project" value="InterPro"/>
</dbReference>
<dbReference type="InterPro" id="IPR046753">
    <property type="entry name" value="TOIP1/2_C"/>
</dbReference>
<accession>A0A9F7RA59</accession>
<dbReference type="PANTHER" id="PTHR18843">
    <property type="entry name" value="TORSIN-1A-INTERACTING PROTEIN"/>
    <property type="match status" value="1"/>
</dbReference>
<feature type="region of interest" description="Disordered" evidence="10">
    <location>
        <begin position="1"/>
        <end position="223"/>
    </location>
</feature>
<comment type="subcellular location">
    <subcellularLocation>
        <location evidence="9">Endomembrane system</location>
        <topology evidence="9">Single-pass membrane protein</topology>
    </subcellularLocation>
    <subcellularLocation>
        <location evidence="1">Nucleus envelope</location>
    </subcellularLocation>
</comment>
<evidence type="ECO:0000256" key="2">
    <source>
        <dbReference type="ARBA" id="ARBA00007860"/>
    </source>
</evidence>
<reference evidence="13" key="1">
    <citation type="journal article" date="2016" name="Nat. Commun.">
        <title>The channel catfish genome sequence provides insights into the evolution of scale formation in teleosts.</title>
        <authorList>
            <person name="Liu Z."/>
            <person name="Liu S."/>
            <person name="Yao J."/>
            <person name="Bao L."/>
            <person name="Zhang J."/>
            <person name="Li Y."/>
            <person name="Jiang C."/>
            <person name="Sun L."/>
            <person name="Wang R."/>
            <person name="Zhang Y."/>
            <person name="Zhou T."/>
            <person name="Zeng Q."/>
            <person name="Fu Q."/>
            <person name="Gao S."/>
            <person name="Li N."/>
            <person name="Koren S."/>
            <person name="Jiang Y."/>
            <person name="Zimin A."/>
            <person name="Xu P."/>
            <person name="Phillippy A.M."/>
            <person name="Geng X."/>
            <person name="Song L."/>
            <person name="Sun F."/>
            <person name="Li C."/>
            <person name="Wang X."/>
            <person name="Chen A."/>
            <person name="Jin Y."/>
            <person name="Yuan Z."/>
            <person name="Yang Y."/>
            <person name="Tan S."/>
            <person name="Peatman E."/>
            <person name="Lu J."/>
            <person name="Qin Z."/>
            <person name="Dunham R."/>
            <person name="Li Z."/>
            <person name="Sonstegard T."/>
            <person name="Feng J."/>
            <person name="Danzmann R.G."/>
            <person name="Schroeder S."/>
            <person name="Scheffler B."/>
            <person name="Duke M.V."/>
            <person name="Ballard L."/>
            <person name="Kucuktas H."/>
            <person name="Kaltenboeck L."/>
            <person name="Liu H."/>
            <person name="Armbruster J."/>
            <person name="Xie Y."/>
            <person name="Kirby M.L."/>
            <person name="Tian Y."/>
            <person name="Flanagan M.E."/>
            <person name="Mu W."/>
            <person name="Waldbieser G.C."/>
        </authorList>
    </citation>
    <scope>NUCLEOTIDE SEQUENCE [LARGE SCALE GENOMIC DNA]</scope>
    <source>
        <strain evidence="13">SDA103</strain>
    </source>
</reference>
<dbReference type="PANTHER" id="PTHR18843:SF7">
    <property type="entry name" value="LAMINA-ASSOCIATED POLYPEPTIDE 1B ISOFORM 1-RELATED"/>
    <property type="match status" value="1"/>
</dbReference>
<evidence type="ECO:0000256" key="8">
    <source>
        <dbReference type="ARBA" id="ARBA00023242"/>
    </source>
</evidence>
<feature type="compositionally biased region" description="Basic and acidic residues" evidence="10">
    <location>
        <begin position="208"/>
        <end position="222"/>
    </location>
</feature>
<evidence type="ECO:0000256" key="6">
    <source>
        <dbReference type="ARBA" id="ARBA00023136"/>
    </source>
</evidence>
<organism evidence="13 14">
    <name type="scientific">Ictalurus punctatus</name>
    <name type="common">Channel catfish</name>
    <name type="synonym">Silurus punctatus</name>
    <dbReference type="NCBI Taxonomy" id="7998"/>
    <lineage>
        <taxon>Eukaryota</taxon>
        <taxon>Metazoa</taxon>
        <taxon>Chordata</taxon>
        <taxon>Craniata</taxon>
        <taxon>Vertebrata</taxon>
        <taxon>Euteleostomi</taxon>
        <taxon>Actinopterygii</taxon>
        <taxon>Neopterygii</taxon>
        <taxon>Teleostei</taxon>
        <taxon>Ostariophysi</taxon>
        <taxon>Siluriformes</taxon>
        <taxon>Ictaluridae</taxon>
        <taxon>Ictalurus</taxon>
    </lineage>
</organism>
<name>A0A9F7RA59_ICTPU</name>